<keyword evidence="3 10" id="KW-0328">Glycosyltransferase</keyword>
<evidence type="ECO:0000256" key="1">
    <source>
        <dbReference type="ARBA" id="ARBA00004651"/>
    </source>
</evidence>
<dbReference type="AlphaFoldDB" id="A0AA41PXA8"/>
<feature type="transmembrane region" description="Helical" evidence="8">
    <location>
        <begin position="159"/>
        <end position="185"/>
    </location>
</feature>
<proteinExistence type="predicted"/>
<dbReference type="Pfam" id="PF13231">
    <property type="entry name" value="PMT_2"/>
    <property type="match status" value="1"/>
</dbReference>
<evidence type="ECO:0000256" key="5">
    <source>
        <dbReference type="ARBA" id="ARBA00022692"/>
    </source>
</evidence>
<dbReference type="InterPro" id="IPR050297">
    <property type="entry name" value="LipidA_mod_glycosyltrf_83"/>
</dbReference>
<dbReference type="GO" id="GO:0009103">
    <property type="term" value="P:lipopolysaccharide biosynthetic process"/>
    <property type="evidence" value="ECO:0007669"/>
    <property type="project" value="UniProtKB-ARBA"/>
</dbReference>
<evidence type="ECO:0000313" key="10">
    <source>
        <dbReference type="EMBL" id="MCF2527603.1"/>
    </source>
</evidence>
<comment type="caution">
    <text evidence="10">The sequence shown here is derived from an EMBL/GenBank/DDBJ whole genome shotgun (WGS) entry which is preliminary data.</text>
</comment>
<dbReference type="GO" id="GO:0016763">
    <property type="term" value="F:pentosyltransferase activity"/>
    <property type="evidence" value="ECO:0007669"/>
    <property type="project" value="TreeGrafter"/>
</dbReference>
<evidence type="ECO:0000256" key="6">
    <source>
        <dbReference type="ARBA" id="ARBA00022989"/>
    </source>
</evidence>
<evidence type="ECO:0000256" key="2">
    <source>
        <dbReference type="ARBA" id="ARBA00022475"/>
    </source>
</evidence>
<organism evidence="10 11">
    <name type="scientific">Yinghuangia soli</name>
    <dbReference type="NCBI Taxonomy" id="2908204"/>
    <lineage>
        <taxon>Bacteria</taxon>
        <taxon>Bacillati</taxon>
        <taxon>Actinomycetota</taxon>
        <taxon>Actinomycetes</taxon>
        <taxon>Kitasatosporales</taxon>
        <taxon>Streptomycetaceae</taxon>
        <taxon>Yinghuangia</taxon>
    </lineage>
</organism>
<dbReference type="GO" id="GO:0010041">
    <property type="term" value="P:response to iron(III) ion"/>
    <property type="evidence" value="ECO:0007669"/>
    <property type="project" value="TreeGrafter"/>
</dbReference>
<dbReference type="InterPro" id="IPR038731">
    <property type="entry name" value="RgtA/B/C-like"/>
</dbReference>
<evidence type="ECO:0000256" key="4">
    <source>
        <dbReference type="ARBA" id="ARBA00022679"/>
    </source>
</evidence>
<feature type="transmembrane region" description="Helical" evidence="8">
    <location>
        <begin position="294"/>
        <end position="316"/>
    </location>
</feature>
<feature type="domain" description="Glycosyltransferase RgtA/B/C/D-like" evidence="9">
    <location>
        <begin position="62"/>
        <end position="206"/>
    </location>
</feature>
<evidence type="ECO:0000256" key="8">
    <source>
        <dbReference type="SAM" id="Phobius"/>
    </source>
</evidence>
<protein>
    <submittedName>
        <fullName evidence="10">Glycosyltransferase family 39 protein</fullName>
        <ecNumber evidence="10">2.4.-.-</ecNumber>
    </submittedName>
</protein>
<gene>
    <name evidence="10" type="ORF">LZ495_10300</name>
</gene>
<feature type="transmembrane region" description="Helical" evidence="8">
    <location>
        <begin position="269"/>
        <end position="288"/>
    </location>
</feature>
<evidence type="ECO:0000313" key="11">
    <source>
        <dbReference type="Proteomes" id="UP001165378"/>
    </source>
</evidence>
<reference evidence="10" key="1">
    <citation type="submission" date="2022-01" db="EMBL/GenBank/DDBJ databases">
        <title>Genome-Based Taxonomic Classification of the Phylum Actinobacteria.</title>
        <authorList>
            <person name="Gao Y."/>
        </authorList>
    </citation>
    <scope>NUCLEOTIDE SEQUENCE</scope>
    <source>
        <strain evidence="10">KLBMP 8922</strain>
    </source>
</reference>
<sequence>MSGWASALVCAAAALAVCLWRIREPVLWRDELATWTASSDRSLPELLRMLGNVDASAGAYYLFMHGWTAVFGDSVLALRLPAALAMAGTAACVAVLGRTAFGPRAGLAAGLVFALIPSVSRYGQEARAYGFVCLTAAVSTLLLTRALRTPPSARLRTWAGYAATVPLLGAWHLVGLATLTGHAAWVLAAHRTALRRFAVAVGTGLAVLAPLAVHAAGQRGRQIDWIPRPKPDDVLTFLPRMTASGPVAVLLVVLLLAAWRGPDRGAARAYTAMALVPIAAVAAISAVADTSYFLPRYLLGTLPAWAVLAGAGIAALSAGRVRRPRTQGLVAVAAVALVAALGLPDHDAMRRPGAHEERDYPVPVTLSWVDYEGAARIIRTGLRPGDGVVYSAVDQRLWHVDTGVQYYLRGGPQPIDALLGRSGTARDDLWAYDCADPDPCLDAAGAERIWLVAVVLRGEPRDPYTPLWGETARALKARYHVVRSEAVAGVYVSLLERGATPGAACPPGLRLAGPFGRPERTCDGGPVPT</sequence>
<evidence type="ECO:0000256" key="7">
    <source>
        <dbReference type="ARBA" id="ARBA00023136"/>
    </source>
</evidence>
<keyword evidence="7 8" id="KW-0472">Membrane</keyword>
<feature type="transmembrane region" description="Helical" evidence="8">
    <location>
        <begin position="328"/>
        <end position="344"/>
    </location>
</feature>
<dbReference type="Proteomes" id="UP001165378">
    <property type="component" value="Unassembled WGS sequence"/>
</dbReference>
<keyword evidence="11" id="KW-1185">Reference proteome</keyword>
<keyword evidence="4 10" id="KW-0808">Transferase</keyword>
<keyword evidence="2" id="KW-1003">Cell membrane</keyword>
<evidence type="ECO:0000259" key="9">
    <source>
        <dbReference type="Pfam" id="PF13231"/>
    </source>
</evidence>
<feature type="transmembrane region" description="Helical" evidence="8">
    <location>
        <begin position="76"/>
        <end position="96"/>
    </location>
</feature>
<dbReference type="PANTHER" id="PTHR33908:SF3">
    <property type="entry name" value="UNDECAPRENYL PHOSPHATE-ALPHA-4-AMINO-4-DEOXY-L-ARABINOSE ARABINOSYL TRANSFERASE"/>
    <property type="match status" value="1"/>
</dbReference>
<dbReference type="GO" id="GO:0005886">
    <property type="term" value="C:plasma membrane"/>
    <property type="evidence" value="ECO:0007669"/>
    <property type="project" value="UniProtKB-SubCell"/>
</dbReference>
<name>A0AA41PXA8_9ACTN</name>
<evidence type="ECO:0000256" key="3">
    <source>
        <dbReference type="ARBA" id="ARBA00022676"/>
    </source>
</evidence>
<keyword evidence="6 8" id="KW-1133">Transmembrane helix</keyword>
<feature type="transmembrane region" description="Helical" evidence="8">
    <location>
        <begin position="126"/>
        <end position="147"/>
    </location>
</feature>
<feature type="transmembrane region" description="Helical" evidence="8">
    <location>
        <begin position="237"/>
        <end position="257"/>
    </location>
</feature>
<dbReference type="PANTHER" id="PTHR33908">
    <property type="entry name" value="MANNOSYLTRANSFERASE YKCB-RELATED"/>
    <property type="match status" value="1"/>
</dbReference>
<dbReference type="EMBL" id="JAKFHA010000004">
    <property type="protein sequence ID" value="MCF2527603.1"/>
    <property type="molecule type" value="Genomic_DNA"/>
</dbReference>
<dbReference type="RefSeq" id="WP_235051763.1">
    <property type="nucleotide sequence ID" value="NZ_JAKFHA010000004.1"/>
</dbReference>
<feature type="transmembrane region" description="Helical" evidence="8">
    <location>
        <begin position="102"/>
        <end position="119"/>
    </location>
</feature>
<keyword evidence="5 8" id="KW-0812">Transmembrane</keyword>
<comment type="subcellular location">
    <subcellularLocation>
        <location evidence="1">Cell membrane</location>
        <topology evidence="1">Multi-pass membrane protein</topology>
    </subcellularLocation>
</comment>
<dbReference type="EC" id="2.4.-.-" evidence="10"/>
<feature type="transmembrane region" description="Helical" evidence="8">
    <location>
        <begin position="197"/>
        <end position="217"/>
    </location>
</feature>
<accession>A0AA41PXA8</accession>